<feature type="compositionally biased region" description="Basic and acidic residues" evidence="1">
    <location>
        <begin position="262"/>
        <end position="274"/>
    </location>
</feature>
<name>A0AAD7MYL1_9AGAR</name>
<feature type="compositionally biased region" description="Basic and acidic residues" evidence="1">
    <location>
        <begin position="31"/>
        <end position="60"/>
    </location>
</feature>
<evidence type="ECO:0000313" key="2">
    <source>
        <dbReference type="EMBL" id="KAJ7738652.1"/>
    </source>
</evidence>
<proteinExistence type="predicted"/>
<dbReference type="EMBL" id="JARKIB010000111">
    <property type="protein sequence ID" value="KAJ7738652.1"/>
    <property type="molecule type" value="Genomic_DNA"/>
</dbReference>
<keyword evidence="3" id="KW-1185">Reference proteome</keyword>
<reference evidence="2" key="1">
    <citation type="submission" date="2023-03" db="EMBL/GenBank/DDBJ databases">
        <title>Massive genome expansion in bonnet fungi (Mycena s.s.) driven by repeated elements and novel gene families across ecological guilds.</title>
        <authorList>
            <consortium name="Lawrence Berkeley National Laboratory"/>
            <person name="Harder C.B."/>
            <person name="Miyauchi S."/>
            <person name="Viragh M."/>
            <person name="Kuo A."/>
            <person name="Thoen E."/>
            <person name="Andreopoulos B."/>
            <person name="Lu D."/>
            <person name="Skrede I."/>
            <person name="Drula E."/>
            <person name="Henrissat B."/>
            <person name="Morin E."/>
            <person name="Kohler A."/>
            <person name="Barry K."/>
            <person name="LaButti K."/>
            <person name="Morin E."/>
            <person name="Salamov A."/>
            <person name="Lipzen A."/>
            <person name="Mereny Z."/>
            <person name="Hegedus B."/>
            <person name="Baldrian P."/>
            <person name="Stursova M."/>
            <person name="Weitz H."/>
            <person name="Taylor A."/>
            <person name="Grigoriev I.V."/>
            <person name="Nagy L.G."/>
            <person name="Martin F."/>
            <person name="Kauserud H."/>
        </authorList>
    </citation>
    <scope>NUCLEOTIDE SEQUENCE</scope>
    <source>
        <strain evidence="2">CBHHK182m</strain>
    </source>
</reference>
<comment type="caution">
    <text evidence="2">The sequence shown here is derived from an EMBL/GenBank/DDBJ whole genome shotgun (WGS) entry which is preliminary data.</text>
</comment>
<feature type="region of interest" description="Disordered" evidence="1">
    <location>
        <begin position="1"/>
        <end position="297"/>
    </location>
</feature>
<gene>
    <name evidence="2" type="ORF">B0H16DRAFT_1729883</name>
</gene>
<accession>A0AAD7MYL1</accession>
<evidence type="ECO:0000256" key="1">
    <source>
        <dbReference type="SAM" id="MobiDB-lite"/>
    </source>
</evidence>
<feature type="compositionally biased region" description="Acidic residues" evidence="1">
    <location>
        <begin position="195"/>
        <end position="214"/>
    </location>
</feature>
<feature type="compositionally biased region" description="Acidic residues" evidence="1">
    <location>
        <begin position="287"/>
        <end position="296"/>
    </location>
</feature>
<feature type="compositionally biased region" description="Polar residues" evidence="1">
    <location>
        <begin position="367"/>
        <end position="378"/>
    </location>
</feature>
<feature type="region of interest" description="Disordered" evidence="1">
    <location>
        <begin position="359"/>
        <end position="379"/>
    </location>
</feature>
<feature type="compositionally biased region" description="Acidic residues" evidence="1">
    <location>
        <begin position="245"/>
        <end position="261"/>
    </location>
</feature>
<dbReference type="AlphaFoldDB" id="A0AAD7MYL1"/>
<protein>
    <submittedName>
        <fullName evidence="2">Uncharacterized protein</fullName>
    </submittedName>
</protein>
<organism evidence="2 3">
    <name type="scientific">Mycena metata</name>
    <dbReference type="NCBI Taxonomy" id="1033252"/>
    <lineage>
        <taxon>Eukaryota</taxon>
        <taxon>Fungi</taxon>
        <taxon>Dikarya</taxon>
        <taxon>Basidiomycota</taxon>
        <taxon>Agaricomycotina</taxon>
        <taxon>Agaricomycetes</taxon>
        <taxon>Agaricomycetidae</taxon>
        <taxon>Agaricales</taxon>
        <taxon>Marasmiineae</taxon>
        <taxon>Mycenaceae</taxon>
        <taxon>Mycena</taxon>
    </lineage>
</organism>
<feature type="compositionally biased region" description="Acidic residues" evidence="1">
    <location>
        <begin position="14"/>
        <end position="30"/>
    </location>
</feature>
<sequence>MSPNPYIDDRAEEVPDAEMTDGPSDGESDSEEARLRRQDREVFKMPEILATHEERLREAGPYRIPTHLLPSGAATPARHEDQLDIPSRAPSPTIPQFPPVQMLGSRAPTPEYIPFHDTHHRPPSFTPSMEQLRQRTPLFLTDPDSRGPTPFSQRGESWGPTPAVPQLRLQTPLFHDPPVPAQGSSKRPPASDPASDPDTDPDTEREDTEREDDERSTNSGPPPRKKLKTSHFKASAFLDLAAELSGDDDDSGDDQNEDEETLSDKEFLDDEPVHDVPAASSFRPVADEDDSDDDGDELRAIAQHYEDAAARELAVPQYARPAAPVAPRPPIPLAAGSWIRHRGELSLVVSSRELLQVKDRKFKKKTSPSGSPESQGSHPSIAKTAFVGLCPALAPGDRVVVVSGEFQHKTGQLYIWSLREVLRDNKRVRMAKIAEFNDGRDKLGRFDVEVCHLKRHILDAFCPIQMHDRVCVVSGVLHRGLSGRVTDVSDGLVGATDGELEFTVDVRHVARDLRCGDAVRVTRGQFTGRVGLILHIGLGGSLEIWDAERGDTSNTENPCDKVQAQLLPVCTRNVELVDYQMAVISRVLEHAEIALFYQFNART</sequence>
<dbReference type="Proteomes" id="UP001215598">
    <property type="component" value="Unassembled WGS sequence"/>
</dbReference>
<evidence type="ECO:0000313" key="3">
    <source>
        <dbReference type="Proteomes" id="UP001215598"/>
    </source>
</evidence>